<gene>
    <name evidence="1" type="ORF">CP49_23570</name>
</gene>
<dbReference type="EMBL" id="LLXX01000001">
    <property type="protein sequence ID" value="KRR14994.1"/>
    <property type="molecule type" value="Genomic_DNA"/>
</dbReference>
<protein>
    <submittedName>
        <fullName evidence="1">Uncharacterized protein</fullName>
    </submittedName>
</protein>
<sequence>MTLAAAWTQLDAELNLLSGELRTFAAKRSPLDASHRFTLLDECMLEGLLSRVWQAWGIFARTCVVGSCVGTVSTAGNVIAALPDALSDAHVSGAAIRVKNKANPPYWGAPNSVLRWEPTWGDVDVLTRVLVGLKPTNHQQMLAAFSSSHASAKALQVIRNGSAHNHSQNMADIMGLRSAYRVFPINHPTQALFWLEPNTSDFLVTYAIQELRDAGLAAIA</sequence>
<keyword evidence="2" id="KW-1185">Reference proteome</keyword>
<name>A0A0R3M3W2_9BRAD</name>
<reference evidence="1 2" key="1">
    <citation type="submission" date="2014-03" db="EMBL/GenBank/DDBJ databases">
        <title>Bradyrhizobium valentinum sp. nov., isolated from effective nodules of Lupinus mariae-josephae, a lupine endemic of basic-lime soils in Eastern Spain.</title>
        <authorList>
            <person name="Duran D."/>
            <person name="Rey L."/>
            <person name="Navarro A."/>
            <person name="Busquets A."/>
            <person name="Imperial J."/>
            <person name="Ruiz-Argueso T."/>
        </authorList>
    </citation>
    <scope>NUCLEOTIDE SEQUENCE [LARGE SCALE GENOMIC DNA]</scope>
    <source>
        <strain evidence="1 2">LmjM3</strain>
    </source>
</reference>
<dbReference type="Proteomes" id="UP000051913">
    <property type="component" value="Unassembled WGS sequence"/>
</dbReference>
<accession>A0A0R3M3W2</accession>
<evidence type="ECO:0000313" key="2">
    <source>
        <dbReference type="Proteomes" id="UP000051913"/>
    </source>
</evidence>
<dbReference type="AlphaFoldDB" id="A0A0R3M3W2"/>
<comment type="caution">
    <text evidence="1">The sequence shown here is derived from an EMBL/GenBank/DDBJ whole genome shotgun (WGS) entry which is preliminary data.</text>
</comment>
<dbReference type="RefSeq" id="WP_057848294.1">
    <property type="nucleotide sequence ID" value="NZ_LLXX01000001.1"/>
</dbReference>
<evidence type="ECO:0000313" key="1">
    <source>
        <dbReference type="EMBL" id="KRR14994.1"/>
    </source>
</evidence>
<proteinExistence type="predicted"/>
<organism evidence="1 2">
    <name type="scientific">Bradyrhizobium valentinum</name>
    <dbReference type="NCBI Taxonomy" id="1518501"/>
    <lineage>
        <taxon>Bacteria</taxon>
        <taxon>Pseudomonadati</taxon>
        <taxon>Pseudomonadota</taxon>
        <taxon>Alphaproteobacteria</taxon>
        <taxon>Hyphomicrobiales</taxon>
        <taxon>Nitrobacteraceae</taxon>
        <taxon>Bradyrhizobium</taxon>
    </lineage>
</organism>